<organism evidence="5 6">
    <name type="scientific">Azoarcus indigens</name>
    <dbReference type="NCBI Taxonomy" id="29545"/>
    <lineage>
        <taxon>Bacteria</taxon>
        <taxon>Pseudomonadati</taxon>
        <taxon>Pseudomonadota</taxon>
        <taxon>Betaproteobacteria</taxon>
        <taxon>Rhodocyclales</taxon>
        <taxon>Zoogloeaceae</taxon>
        <taxon>Azoarcus</taxon>
    </lineage>
</organism>
<feature type="compositionally biased region" description="Basic residues" evidence="3">
    <location>
        <begin position="337"/>
        <end position="347"/>
    </location>
</feature>
<proteinExistence type="predicted"/>
<dbReference type="Pfam" id="PF01965">
    <property type="entry name" value="DJ-1_PfpI"/>
    <property type="match status" value="1"/>
</dbReference>
<keyword evidence="1" id="KW-0805">Transcription regulation</keyword>
<dbReference type="GO" id="GO:0043565">
    <property type="term" value="F:sequence-specific DNA binding"/>
    <property type="evidence" value="ECO:0007669"/>
    <property type="project" value="InterPro"/>
</dbReference>
<dbReference type="InterPro" id="IPR009057">
    <property type="entry name" value="Homeodomain-like_sf"/>
</dbReference>
<protein>
    <submittedName>
        <fullName evidence="5">AraC family transcriptional regulator with amidase-like domain</fullName>
    </submittedName>
</protein>
<dbReference type="SUPFAM" id="SSF46689">
    <property type="entry name" value="Homeodomain-like"/>
    <property type="match status" value="2"/>
</dbReference>
<dbReference type="Gene3D" id="3.40.50.880">
    <property type="match status" value="1"/>
</dbReference>
<evidence type="ECO:0000259" key="4">
    <source>
        <dbReference type="PROSITE" id="PS01124"/>
    </source>
</evidence>
<dbReference type="AlphaFoldDB" id="A0A4R6DWL7"/>
<dbReference type="OrthoDB" id="8543772at2"/>
<dbReference type="InterPro" id="IPR052158">
    <property type="entry name" value="INH-QAR"/>
</dbReference>
<dbReference type="InterPro" id="IPR002818">
    <property type="entry name" value="DJ-1/PfpI"/>
</dbReference>
<gene>
    <name evidence="5" type="ORF">C7389_111130</name>
</gene>
<keyword evidence="2" id="KW-0804">Transcription</keyword>
<feature type="region of interest" description="Disordered" evidence="3">
    <location>
        <begin position="325"/>
        <end position="347"/>
    </location>
</feature>
<evidence type="ECO:0000256" key="1">
    <source>
        <dbReference type="ARBA" id="ARBA00023015"/>
    </source>
</evidence>
<dbReference type="GO" id="GO:0003700">
    <property type="term" value="F:DNA-binding transcription factor activity"/>
    <property type="evidence" value="ECO:0007669"/>
    <property type="project" value="InterPro"/>
</dbReference>
<reference evidence="5 6" key="1">
    <citation type="submission" date="2019-03" db="EMBL/GenBank/DDBJ databases">
        <title>Genomic Encyclopedia of Type Strains, Phase IV (KMG-IV): sequencing the most valuable type-strain genomes for metagenomic binning, comparative biology and taxonomic classification.</title>
        <authorList>
            <person name="Goeker M."/>
        </authorList>
    </citation>
    <scope>NUCLEOTIDE SEQUENCE [LARGE SCALE GENOMIC DNA]</scope>
    <source>
        <strain evidence="5 6">DSM 12121</strain>
    </source>
</reference>
<feature type="domain" description="HTH araC/xylS-type" evidence="4">
    <location>
        <begin position="242"/>
        <end position="340"/>
    </location>
</feature>
<accession>A0A4R6DWL7</accession>
<dbReference type="SUPFAM" id="SSF52317">
    <property type="entry name" value="Class I glutamine amidotransferase-like"/>
    <property type="match status" value="1"/>
</dbReference>
<sequence>MDDPTRSPTADSAASRRLAEPRAGAAGLTIYFALTPQFLLLDYAGPAEVFRLAAAHGAPLRLYSCAAVPSLACSIGLEMGGLEALPAALPAGALVMVGGMADTAANLGHPHTRAVVRWLAERVGRGTAVASVCAGALLLGEAGLLARRRCTTHHALQAQLRAAAPDATVEEGRIFVEDGPVTTSAGITTGIDLALHLVERHFGAALAARVARDMVIWVRRSGHDPQLSPWLAWRNHLHPAVHKAQDEIARDPARTWPVAELAAAVHVSPRHLSRLFERHAGLGVAAYQQQLRLALARRLLEDSALPLERVAEQAGFTSARSFRRAWAQQEHEPPGASRRRRRGVATD</sequence>
<evidence type="ECO:0000313" key="5">
    <source>
        <dbReference type="EMBL" id="TDN49651.1"/>
    </source>
</evidence>
<keyword evidence="6" id="KW-1185">Reference proteome</keyword>
<dbReference type="Gene3D" id="1.10.10.60">
    <property type="entry name" value="Homeodomain-like"/>
    <property type="match status" value="2"/>
</dbReference>
<name>A0A4R6DWL7_9RHOO</name>
<evidence type="ECO:0000313" key="6">
    <source>
        <dbReference type="Proteomes" id="UP000295129"/>
    </source>
</evidence>
<dbReference type="Pfam" id="PF12833">
    <property type="entry name" value="HTH_18"/>
    <property type="match status" value="1"/>
</dbReference>
<dbReference type="SMART" id="SM00342">
    <property type="entry name" value="HTH_ARAC"/>
    <property type="match status" value="1"/>
</dbReference>
<dbReference type="InterPro" id="IPR029062">
    <property type="entry name" value="Class_I_gatase-like"/>
</dbReference>
<evidence type="ECO:0000256" key="2">
    <source>
        <dbReference type="ARBA" id="ARBA00023163"/>
    </source>
</evidence>
<dbReference type="InterPro" id="IPR018060">
    <property type="entry name" value="HTH_AraC"/>
</dbReference>
<dbReference type="PROSITE" id="PS01124">
    <property type="entry name" value="HTH_ARAC_FAMILY_2"/>
    <property type="match status" value="1"/>
</dbReference>
<evidence type="ECO:0000256" key="3">
    <source>
        <dbReference type="SAM" id="MobiDB-lite"/>
    </source>
</evidence>
<dbReference type="PANTHER" id="PTHR43130:SF3">
    <property type="entry name" value="HTH-TYPE TRANSCRIPTIONAL REGULATOR RV1931C"/>
    <property type="match status" value="1"/>
</dbReference>
<dbReference type="RefSeq" id="WP_133592473.1">
    <property type="nucleotide sequence ID" value="NZ_SNVV01000011.1"/>
</dbReference>
<comment type="caution">
    <text evidence="5">The sequence shown here is derived from an EMBL/GenBank/DDBJ whole genome shotgun (WGS) entry which is preliminary data.</text>
</comment>
<dbReference type="PANTHER" id="PTHR43130">
    <property type="entry name" value="ARAC-FAMILY TRANSCRIPTIONAL REGULATOR"/>
    <property type="match status" value="1"/>
</dbReference>
<dbReference type="EMBL" id="SNVV01000011">
    <property type="protein sequence ID" value="TDN49651.1"/>
    <property type="molecule type" value="Genomic_DNA"/>
</dbReference>
<dbReference type="Proteomes" id="UP000295129">
    <property type="component" value="Unassembled WGS sequence"/>
</dbReference>